<proteinExistence type="predicted"/>
<evidence type="ECO:0000313" key="1">
    <source>
        <dbReference type="EMBL" id="MCC3146060.1"/>
    </source>
</evidence>
<comment type="caution">
    <text evidence="1">The sequence shown here is derived from an EMBL/GenBank/DDBJ whole genome shotgun (WGS) entry which is preliminary data.</text>
</comment>
<dbReference type="AlphaFoldDB" id="A0AAW4X2R6"/>
<protein>
    <submittedName>
        <fullName evidence="1">Uncharacterized protein</fullName>
    </submittedName>
</protein>
<dbReference type="RefSeq" id="WP_229346758.1">
    <property type="nucleotide sequence ID" value="NZ_JAJFAT010000035.1"/>
</dbReference>
<keyword evidence="2" id="KW-1185">Reference proteome</keyword>
<organism evidence="1 2">
    <name type="scientific">Halanaerobium polyolivorans</name>
    <dbReference type="NCBI Taxonomy" id="2886943"/>
    <lineage>
        <taxon>Bacteria</taxon>
        <taxon>Bacillati</taxon>
        <taxon>Bacillota</taxon>
        <taxon>Clostridia</taxon>
        <taxon>Halanaerobiales</taxon>
        <taxon>Halanaerobiaceae</taxon>
        <taxon>Halanaerobium</taxon>
    </lineage>
</organism>
<gene>
    <name evidence="1" type="ORF">LJ207_12135</name>
</gene>
<sequence>MGNIEVIVPEGPDHPNRLLDACIAFFPIAFKNCMHFEKVKNKLKGVKRLEFDLGKNIPEEWYDLREEAIEIFKSLHVYEAPLRRLNLDDFSLE</sequence>
<evidence type="ECO:0000313" key="2">
    <source>
        <dbReference type="Proteomes" id="UP001199296"/>
    </source>
</evidence>
<accession>A0AAW4X2R6</accession>
<reference evidence="1 2" key="1">
    <citation type="submission" date="2021-10" db="EMBL/GenBank/DDBJ databases">
        <authorList>
            <person name="Grouzdev D.S."/>
            <person name="Pantiukh K.S."/>
            <person name="Krutkina M.S."/>
        </authorList>
    </citation>
    <scope>NUCLEOTIDE SEQUENCE [LARGE SCALE GENOMIC DNA]</scope>
    <source>
        <strain evidence="1 2">Z-7514</strain>
    </source>
</reference>
<name>A0AAW4X2R6_9FIRM</name>
<dbReference type="EMBL" id="JAJFAT010000035">
    <property type="protein sequence ID" value="MCC3146060.1"/>
    <property type="molecule type" value="Genomic_DNA"/>
</dbReference>
<dbReference type="Proteomes" id="UP001199296">
    <property type="component" value="Unassembled WGS sequence"/>
</dbReference>